<dbReference type="KEGG" id="bif:N288_18130"/>
<evidence type="ECO:0000313" key="2">
    <source>
        <dbReference type="Proteomes" id="UP000017805"/>
    </source>
</evidence>
<dbReference type="Proteomes" id="UP000017805">
    <property type="component" value="Chromosome"/>
</dbReference>
<reference evidence="1 2" key="1">
    <citation type="submission" date="2013-07" db="EMBL/GenBank/DDBJ databases">
        <title>Complete genome sequence of Bacillus infantis NRRL B-14911 that has potential to induce cardiac disease by antigenic mimicry.</title>
        <authorList>
            <person name="Massilamany C."/>
            <person name="Smith T.P.L."/>
            <person name="Loy J.D."/>
            <person name="Barletta R."/>
            <person name="Reddy J."/>
        </authorList>
    </citation>
    <scope>NUCLEOTIDE SEQUENCE [LARGE SCALE GENOMIC DNA]</scope>
    <source>
        <strain evidence="1 2">NRRL B-14911</strain>
    </source>
</reference>
<organism evidence="1 2">
    <name type="scientific">Bacillus infantis NRRL B-14911</name>
    <dbReference type="NCBI Taxonomy" id="1367477"/>
    <lineage>
        <taxon>Bacteria</taxon>
        <taxon>Bacillati</taxon>
        <taxon>Bacillota</taxon>
        <taxon>Bacilli</taxon>
        <taxon>Bacillales</taxon>
        <taxon>Bacillaceae</taxon>
        <taxon>Bacillus</taxon>
    </lineage>
</organism>
<accession>U5LDL8</accession>
<gene>
    <name evidence="1" type="ORF">N288_18130</name>
</gene>
<name>U5LDL8_9BACI</name>
<proteinExistence type="predicted"/>
<sequence length="71" mass="8039">MLSYFCSGYIKSIIEKHSYLNGKQQLEIFLRLNKTNGSAGSSSSSLPEQMGRGISFFILHQTKNTMLIHQQ</sequence>
<dbReference type="STRING" id="1367477.N288_18130"/>
<protein>
    <submittedName>
        <fullName evidence="1">Uncharacterized protein</fullName>
    </submittedName>
</protein>
<evidence type="ECO:0000313" key="1">
    <source>
        <dbReference type="EMBL" id="AGX05508.1"/>
    </source>
</evidence>
<keyword evidence="2" id="KW-1185">Reference proteome</keyword>
<dbReference type="AlphaFoldDB" id="U5LDL8"/>
<dbReference type="HOGENOM" id="CLU_2731615_0_0_9"/>
<dbReference type="EMBL" id="CP006643">
    <property type="protein sequence ID" value="AGX05508.1"/>
    <property type="molecule type" value="Genomic_DNA"/>
</dbReference>